<feature type="transmembrane region" description="Helical" evidence="11">
    <location>
        <begin position="79"/>
        <end position="101"/>
    </location>
</feature>
<evidence type="ECO:0000313" key="13">
    <source>
        <dbReference type="Proteomes" id="UP000198598"/>
    </source>
</evidence>
<dbReference type="RefSeq" id="WP_218160540.1">
    <property type="nucleotide sequence ID" value="NZ_FOLQ01000004.1"/>
</dbReference>
<dbReference type="GO" id="GO:0005886">
    <property type="term" value="C:plasma membrane"/>
    <property type="evidence" value="ECO:0007669"/>
    <property type="project" value="UniProtKB-SubCell"/>
</dbReference>
<feature type="transmembrane region" description="Helical" evidence="11">
    <location>
        <begin position="47"/>
        <end position="67"/>
    </location>
</feature>
<evidence type="ECO:0000313" key="12">
    <source>
        <dbReference type="EMBL" id="SFD25169.1"/>
    </source>
</evidence>
<organism evidence="12 13">
    <name type="scientific">Spirosoma endophyticum</name>
    <dbReference type="NCBI Taxonomy" id="662367"/>
    <lineage>
        <taxon>Bacteria</taxon>
        <taxon>Pseudomonadati</taxon>
        <taxon>Bacteroidota</taxon>
        <taxon>Cytophagia</taxon>
        <taxon>Cytophagales</taxon>
        <taxon>Cytophagaceae</taxon>
        <taxon>Spirosoma</taxon>
    </lineage>
</organism>
<dbReference type="InterPro" id="IPR051163">
    <property type="entry name" value="Sodium:Solute_Symporter_SSF"/>
</dbReference>
<comment type="subcellular location">
    <subcellularLocation>
        <location evidence="1">Cell membrane</location>
        <topology evidence="1">Multi-pass membrane protein</topology>
    </subcellularLocation>
</comment>
<reference evidence="12 13" key="1">
    <citation type="submission" date="2016-10" db="EMBL/GenBank/DDBJ databases">
        <authorList>
            <person name="de Groot N.N."/>
        </authorList>
    </citation>
    <scope>NUCLEOTIDE SEQUENCE [LARGE SCALE GENOMIC DNA]</scope>
    <source>
        <strain evidence="12 13">DSM 26130</strain>
    </source>
</reference>
<dbReference type="AlphaFoldDB" id="A0A1I1QSX2"/>
<evidence type="ECO:0000256" key="11">
    <source>
        <dbReference type="SAM" id="Phobius"/>
    </source>
</evidence>
<keyword evidence="13" id="KW-1185">Reference proteome</keyword>
<dbReference type="SUPFAM" id="SSF53474">
    <property type="entry name" value="alpha/beta-Hydrolases"/>
    <property type="match status" value="1"/>
</dbReference>
<dbReference type="PANTHER" id="PTHR42985">
    <property type="entry name" value="SODIUM-COUPLED MONOCARBOXYLATE TRANSPORTER"/>
    <property type="match status" value="1"/>
</dbReference>
<feature type="transmembrane region" description="Helical" evidence="11">
    <location>
        <begin position="228"/>
        <end position="247"/>
    </location>
</feature>
<comment type="similarity">
    <text evidence="2">Belongs to the sodium:solute symporter (SSF) (TC 2.A.21) family.</text>
</comment>
<feature type="transmembrane region" description="Helical" evidence="11">
    <location>
        <begin position="122"/>
        <end position="144"/>
    </location>
</feature>
<evidence type="ECO:0000256" key="10">
    <source>
        <dbReference type="ARBA" id="ARBA00023201"/>
    </source>
</evidence>
<keyword evidence="7" id="KW-0915">Sodium</keyword>
<keyword evidence="9 11" id="KW-0472">Membrane</keyword>
<feature type="transmembrane region" description="Helical" evidence="11">
    <location>
        <begin position="187"/>
        <end position="208"/>
    </location>
</feature>
<gene>
    <name evidence="12" type="ORF">SAMN05216167_104103</name>
</gene>
<dbReference type="Gene3D" id="3.40.50.1820">
    <property type="entry name" value="alpha/beta hydrolase"/>
    <property type="match status" value="1"/>
</dbReference>
<feature type="transmembrane region" description="Helical" evidence="11">
    <location>
        <begin position="434"/>
        <end position="455"/>
    </location>
</feature>
<dbReference type="GO" id="GO:0015293">
    <property type="term" value="F:symporter activity"/>
    <property type="evidence" value="ECO:0007669"/>
    <property type="project" value="TreeGrafter"/>
</dbReference>
<keyword evidence="4" id="KW-1003">Cell membrane</keyword>
<feature type="transmembrane region" description="Helical" evidence="11">
    <location>
        <begin position="372"/>
        <end position="392"/>
    </location>
</feature>
<feature type="transmembrane region" description="Helical" evidence="11">
    <location>
        <begin position="475"/>
        <end position="496"/>
    </location>
</feature>
<dbReference type="GO" id="GO:0006814">
    <property type="term" value="P:sodium ion transport"/>
    <property type="evidence" value="ECO:0007669"/>
    <property type="project" value="UniProtKB-KW"/>
</dbReference>
<evidence type="ECO:0000256" key="4">
    <source>
        <dbReference type="ARBA" id="ARBA00022475"/>
    </source>
</evidence>
<accession>A0A1I1QSX2</accession>
<dbReference type="CDD" id="cd11495">
    <property type="entry name" value="SLC5sbd_NIS-like_u3"/>
    <property type="match status" value="1"/>
</dbReference>
<proteinExistence type="inferred from homology"/>
<evidence type="ECO:0000256" key="7">
    <source>
        <dbReference type="ARBA" id="ARBA00023053"/>
    </source>
</evidence>
<evidence type="ECO:0000256" key="3">
    <source>
        <dbReference type="ARBA" id="ARBA00022448"/>
    </source>
</evidence>
<dbReference type="InterPro" id="IPR038377">
    <property type="entry name" value="Na/Glc_symporter_sf"/>
</dbReference>
<dbReference type="ESTHER" id="9bact-a0a1i1qsx2">
    <property type="family name" value="Pectin_methylesterase"/>
</dbReference>
<evidence type="ECO:0000256" key="8">
    <source>
        <dbReference type="ARBA" id="ARBA00023065"/>
    </source>
</evidence>
<evidence type="ECO:0000256" key="9">
    <source>
        <dbReference type="ARBA" id="ARBA00023136"/>
    </source>
</evidence>
<evidence type="ECO:0000256" key="1">
    <source>
        <dbReference type="ARBA" id="ARBA00004651"/>
    </source>
</evidence>
<feature type="transmembrane region" description="Helical" evidence="11">
    <location>
        <begin position="268"/>
        <end position="298"/>
    </location>
</feature>
<feature type="transmembrane region" description="Helical" evidence="11">
    <location>
        <begin position="6"/>
        <end position="26"/>
    </location>
</feature>
<dbReference type="InterPro" id="IPR001734">
    <property type="entry name" value="Na/solute_symporter"/>
</dbReference>
<feature type="transmembrane region" description="Helical" evidence="11">
    <location>
        <begin position="156"/>
        <end position="175"/>
    </location>
</feature>
<keyword evidence="6 11" id="KW-1133">Transmembrane helix</keyword>
<keyword evidence="10" id="KW-0739">Sodium transport</keyword>
<dbReference type="InterPro" id="IPR029058">
    <property type="entry name" value="AB_hydrolase_fold"/>
</dbReference>
<dbReference type="PANTHER" id="PTHR42985:SF40">
    <property type="entry name" value="LD47995P-RELATED"/>
    <property type="match status" value="1"/>
</dbReference>
<dbReference type="PROSITE" id="PS50283">
    <property type="entry name" value="NA_SOLUT_SYMP_3"/>
    <property type="match status" value="1"/>
</dbReference>
<evidence type="ECO:0000256" key="5">
    <source>
        <dbReference type="ARBA" id="ARBA00022692"/>
    </source>
</evidence>
<keyword evidence="5 11" id="KW-0812">Transmembrane</keyword>
<feature type="transmembrane region" description="Helical" evidence="11">
    <location>
        <begin position="536"/>
        <end position="553"/>
    </location>
</feature>
<keyword evidence="8" id="KW-0406">Ion transport</keyword>
<dbReference type="Proteomes" id="UP000198598">
    <property type="component" value="Unassembled WGS sequence"/>
</dbReference>
<protein>
    <submittedName>
        <fullName evidence="12">Transporter, SSS family</fullName>
    </submittedName>
</protein>
<dbReference type="NCBIfam" id="TIGR00813">
    <property type="entry name" value="sss"/>
    <property type="match status" value="1"/>
</dbReference>
<feature type="transmembrane region" description="Helical" evidence="11">
    <location>
        <begin position="398"/>
        <end position="422"/>
    </location>
</feature>
<dbReference type="STRING" id="662367.SAMN05216167_104103"/>
<evidence type="ECO:0000256" key="6">
    <source>
        <dbReference type="ARBA" id="ARBA00022989"/>
    </source>
</evidence>
<dbReference type="EMBL" id="FOLQ01000004">
    <property type="protein sequence ID" value="SFD25169.1"/>
    <property type="molecule type" value="Genomic_DNA"/>
</dbReference>
<dbReference type="Pfam" id="PF00474">
    <property type="entry name" value="SSF"/>
    <property type="match status" value="1"/>
</dbReference>
<sequence length="991" mass="109762">MPNLTLSVLDYLIIVTVLIINLYFGLRYAKNQNTTQTYFAAKGRVPAWAIGMSLLATLISSVTFLGYPSEGYSSNWILLVQGLMVPIVLLGTIWFIVPLYRKVIGLSTYEYFEKRFGSFARYYSSIAFVLRQFSSMGTVFFLLAVALTNMTGGNTFYIIVLVGLIIIAVNLLGGIEAVIWLDVFQGFMLFASGILCVTVIIFSVKGGLPEIINVASASNRTGFGPYELDFTKLTFIVMVINGAFYAVQKYGTDQTVVQRYLTAKTDKAAIKASILGISLTVPVWALFMFIGTALFVYYKQQPLPSSLRPDAVFPYFIMTKFPTGVVGFILAAMISAAICSLSADLNSLAAVGLEDFYKKFRPARTDKEYLTISKGIVVLSGIIAIGIGAIYLQAGNEGVLGIVFTLYAIFSGGIVGIFLLGIFSARANKQGINIAIIICILFTAYAFLTSTKIGYGDNKRLLLDLGNYNFTHHKLMLGVYSHLIVIGVGYVASLFFPKPKLDRNLLYSGWRTASREAAKETAEASIRAKFDAASKLGVLVLLLGCSLVASAQTSDDQFKKPLKEVIGEIEHRYAVKIRYPEELIKDKFVTYADWRFRPADVEKTMTNILASQDITFAKEGDKKYKLQAFQYHLKTPDEGKQQLDYLATLYTDVASWEKRKAELKTCMWHALKLSHLPAKPNSQPIITNKRTYDGYTVENVAIETLPGLYVTGSLYKPLNTKVLMPVILNPDGHFGDGRYRADAQYRCAMQARMGAIAFSYDLFAWGESALQFKPEDHRKSLAQTIQVLNGMRSLDWLLTLKNADPKRVAISGGSGGGSQTMLLTALDDRITLSVPVVMLSSYHSGGCPCESGMGVHLCGTGTNNVEIAAMAAPRPQLAITDGKDWTQHVPDTEFPFLQRIYEFYGKTDAVKNVHLPQEGHDYGVNKRLALYDFLAKNFALDLKKVQDKSGNIDESKCTIEKYPAMYVFGEKGENLPVNAIRKFEDLEKLMQ</sequence>
<evidence type="ECO:0000256" key="2">
    <source>
        <dbReference type="ARBA" id="ARBA00006434"/>
    </source>
</evidence>
<dbReference type="Gene3D" id="1.20.1730.10">
    <property type="entry name" value="Sodium/glucose cotransporter"/>
    <property type="match status" value="1"/>
</dbReference>
<keyword evidence="3" id="KW-0813">Transport</keyword>
<name>A0A1I1QSX2_9BACT</name>